<feature type="compositionally biased region" description="Basic residues" evidence="7">
    <location>
        <begin position="519"/>
        <end position="535"/>
    </location>
</feature>
<dbReference type="PANTHER" id="PTHR14898">
    <property type="entry name" value="ENHANCER OF POLYCOMB"/>
    <property type="match status" value="1"/>
</dbReference>
<dbReference type="OMA" id="CQANILI"/>
<comment type="subcellular location">
    <subcellularLocation>
        <location evidence="1 6">Nucleus</location>
    </subcellularLocation>
</comment>
<feature type="domain" description="Enhancer of polycomb-like N-terminal" evidence="8">
    <location>
        <begin position="790"/>
        <end position="879"/>
    </location>
</feature>
<evidence type="ECO:0000313" key="10">
    <source>
        <dbReference type="Proteomes" id="UP000017836"/>
    </source>
</evidence>
<dbReference type="STRING" id="13333.W1PZU4"/>
<keyword evidence="4 6" id="KW-0804">Transcription</keyword>
<dbReference type="GO" id="GO:0032777">
    <property type="term" value="C:piccolo histone acetyltransferase complex"/>
    <property type="evidence" value="ECO:0000318"/>
    <property type="project" value="GO_Central"/>
</dbReference>
<keyword evidence="3 6" id="KW-0805">Transcription regulation</keyword>
<reference evidence="10" key="1">
    <citation type="journal article" date="2013" name="Science">
        <title>The Amborella genome and the evolution of flowering plants.</title>
        <authorList>
            <consortium name="Amborella Genome Project"/>
        </authorList>
    </citation>
    <scope>NUCLEOTIDE SEQUENCE [LARGE SCALE GENOMIC DNA]</scope>
</reference>
<keyword evidence="10" id="KW-1185">Reference proteome</keyword>
<dbReference type="Gramene" id="ERN13135">
    <property type="protein sequence ID" value="ERN13135"/>
    <property type="gene ID" value="AMTR_s00040p00182900"/>
</dbReference>
<evidence type="ECO:0000256" key="4">
    <source>
        <dbReference type="ARBA" id="ARBA00023163"/>
    </source>
</evidence>
<comment type="similarity">
    <text evidence="2 6">Belongs to the enhancer of polycomb family.</text>
</comment>
<feature type="region of interest" description="Disordered" evidence="7">
    <location>
        <begin position="561"/>
        <end position="596"/>
    </location>
</feature>
<evidence type="ECO:0000256" key="5">
    <source>
        <dbReference type="ARBA" id="ARBA00023242"/>
    </source>
</evidence>
<evidence type="ECO:0000256" key="6">
    <source>
        <dbReference type="RuleBase" id="RU361124"/>
    </source>
</evidence>
<proteinExistence type="inferred from homology"/>
<protein>
    <recommendedName>
        <fullName evidence="6">Enhancer of polycomb-like protein</fullName>
    </recommendedName>
</protein>
<accession>W1PZU4</accession>
<evidence type="ECO:0000256" key="2">
    <source>
        <dbReference type="ARBA" id="ARBA00008035"/>
    </source>
</evidence>
<name>W1PZU4_AMBTC</name>
<dbReference type="GO" id="GO:0005634">
    <property type="term" value="C:nucleus"/>
    <property type="evidence" value="ECO:0007669"/>
    <property type="project" value="UniProtKB-SubCell"/>
</dbReference>
<sequence length="976" mass="111234">MKRDVNKDYKEGDQEIPNLYDSARVYPNLRSSLMPSVSTRRSTRVFVPKTVVKASSSDSDAKVLRSGKRLTLDKSIKVSSDGKKEQWVQLLRNSEGPENEDSGESLVAIDGNSIEYQHSGGVFEVEEKQEFVALDSYLWTNESSRCDPSTSEAGEVLPKCSSIANSNLCSDDKSNEERLLGTEELDNSREERMFGVSYTRKRQRSAPDVIPHGGIERISNDKMYGISFVRRDRRKKRRESNETGVTGIPELSQDLGLLLRNLSWRNFGQVMLVVLVETSSDGHHHFVSFLVSILNRILRARFRVYRLVGFLFSEAITAVFSGHGIHFVPIFHPEQREAITCCIEDCKSIGNEMSITKETQFQHPDGGPVSLLPHGKGLSWGALAGRRRLGFFAISGVDQLIPLVSVNYAALPTYFMSLHWDLHFRNPSVWHFIRRASVALYKRHPRDIYIQCPRNKSHLFRACYLFTVHDCSQCVIYGTDDRGLTQERKRVDQRHINHEVTDALVTTTPLKRGPAPSKHFTKSKKRQKKRNRHGRFSPMMIDYGDCTDNGEWLPHSVSHVRSKGRPANLSGGGAYYNGNKRQLKTTPPKSAERDGFAGYRYMNGSWDERHGDKGSASSIKVPSLRGRLAQVYNKPLEPSMDNMGFDNAMITPPQPISVLKTPQKRSGSEKFKEVKSAMEQLRQCLDSAICQANILIIECDKCYRESGAEIMLECSESKEWHVIVKMHGSTRYIIKAQAQEVRLSGSNRFTNALIWTGEKGWKLEFCDKRDWALFRELNKECYDRNMKAVLKEIPIPGVHEVKGYNSNNCVLFERPSEYIMVRDDEPSRALMNEHIGYDMDTEDEEWLERLNIKSSEEGQDCSDHISGETFEKIIHTFEKVAFMHLDDVFNESTGTSFCMDLGKKDMVAAIHAYWLRKRKRKNKSLVKVFEVYKGPPRKRIPFIPKPYLRKKRSFKRTASTLGGWGKSTGFLGAPAL</sequence>
<dbReference type="InterPro" id="IPR024943">
    <property type="entry name" value="Enhancer_polycomb"/>
</dbReference>
<evidence type="ECO:0000259" key="8">
    <source>
        <dbReference type="Pfam" id="PF10513"/>
    </source>
</evidence>
<dbReference type="AlphaFoldDB" id="W1PZU4"/>
<dbReference type="GO" id="GO:0035267">
    <property type="term" value="C:NuA4 histone acetyltransferase complex"/>
    <property type="evidence" value="ECO:0007669"/>
    <property type="project" value="InterPro"/>
</dbReference>
<evidence type="ECO:0000256" key="3">
    <source>
        <dbReference type="ARBA" id="ARBA00023015"/>
    </source>
</evidence>
<dbReference type="GO" id="GO:0006357">
    <property type="term" value="P:regulation of transcription by RNA polymerase II"/>
    <property type="evidence" value="ECO:0000318"/>
    <property type="project" value="GO_Central"/>
</dbReference>
<dbReference type="EMBL" id="KI392591">
    <property type="protein sequence ID" value="ERN13135.1"/>
    <property type="molecule type" value="Genomic_DNA"/>
</dbReference>
<dbReference type="Proteomes" id="UP000017836">
    <property type="component" value="Unassembled WGS sequence"/>
</dbReference>
<dbReference type="HOGENOM" id="CLU_018699_0_0_1"/>
<keyword evidence="5 6" id="KW-0539">Nucleus</keyword>
<organism evidence="9 10">
    <name type="scientific">Amborella trichopoda</name>
    <dbReference type="NCBI Taxonomy" id="13333"/>
    <lineage>
        <taxon>Eukaryota</taxon>
        <taxon>Viridiplantae</taxon>
        <taxon>Streptophyta</taxon>
        <taxon>Embryophyta</taxon>
        <taxon>Tracheophyta</taxon>
        <taxon>Spermatophyta</taxon>
        <taxon>Magnoliopsida</taxon>
        <taxon>Amborellales</taxon>
        <taxon>Amborellaceae</taxon>
        <taxon>Amborella</taxon>
    </lineage>
</organism>
<evidence type="ECO:0000256" key="7">
    <source>
        <dbReference type="SAM" id="MobiDB-lite"/>
    </source>
</evidence>
<feature type="region of interest" description="Disordered" evidence="7">
    <location>
        <begin position="508"/>
        <end position="540"/>
    </location>
</feature>
<dbReference type="Pfam" id="PF10513">
    <property type="entry name" value="EPL1"/>
    <property type="match status" value="1"/>
</dbReference>
<evidence type="ECO:0000313" key="9">
    <source>
        <dbReference type="EMBL" id="ERN13135.1"/>
    </source>
</evidence>
<evidence type="ECO:0000256" key="1">
    <source>
        <dbReference type="ARBA" id="ARBA00004123"/>
    </source>
</evidence>
<dbReference type="InterPro" id="IPR019542">
    <property type="entry name" value="Enhancer_polycomb-like_N"/>
</dbReference>
<dbReference type="eggNOG" id="KOG2261">
    <property type="taxonomic scope" value="Eukaryota"/>
</dbReference>
<gene>
    <name evidence="9" type="ORF">AMTR_s00040p00182900</name>
</gene>